<dbReference type="PANTHER" id="PTHR30087:SF1">
    <property type="entry name" value="HYPOTHETICAL CYTOSOLIC PROTEIN"/>
    <property type="match status" value="1"/>
</dbReference>
<dbReference type="PANTHER" id="PTHR30087">
    <property type="entry name" value="INNER MEMBRANE PROTEIN"/>
    <property type="match status" value="1"/>
</dbReference>
<evidence type="ECO:0000313" key="2">
    <source>
        <dbReference type="Proteomes" id="UP000832011"/>
    </source>
</evidence>
<reference evidence="1 2" key="1">
    <citation type="journal article" date="2022" name="Res Sq">
        <title>Evolution of multicellular longitudinally dividing oral cavity symbionts (Neisseriaceae).</title>
        <authorList>
            <person name="Nyongesa S."/>
            <person name="Weber P."/>
            <person name="Bernet E."/>
            <person name="Pullido F."/>
            <person name="Nieckarz M."/>
            <person name="Delaby M."/>
            <person name="Nieves C."/>
            <person name="Viehboeck T."/>
            <person name="Krause N."/>
            <person name="Rivera-Millot A."/>
            <person name="Nakamura A."/>
            <person name="Vischer N."/>
            <person name="VanNieuwenhze M."/>
            <person name="Brun Y."/>
            <person name="Cava F."/>
            <person name="Bulgheresi S."/>
            <person name="Veyrier F."/>
        </authorList>
    </citation>
    <scope>NUCLEOTIDE SEQUENCE [LARGE SCALE GENOMIC DNA]</scope>
    <source>
        <strain evidence="1 2">SN4</strain>
    </source>
</reference>
<gene>
    <name evidence="1" type="ORF">LVJ82_05870</name>
</gene>
<dbReference type="Proteomes" id="UP000832011">
    <property type="component" value="Chromosome"/>
</dbReference>
<dbReference type="Pfam" id="PF04463">
    <property type="entry name" value="2-thiour_desulf"/>
    <property type="match status" value="1"/>
</dbReference>
<protein>
    <submittedName>
        <fullName evidence="1">DUF523 domain-containing protein</fullName>
    </submittedName>
</protein>
<keyword evidence="2" id="KW-1185">Reference proteome</keyword>
<organism evidence="1 2">
    <name type="scientific">Vitreoscilla massiliensis</name>
    <dbReference type="NCBI Taxonomy" id="1689272"/>
    <lineage>
        <taxon>Bacteria</taxon>
        <taxon>Pseudomonadati</taxon>
        <taxon>Pseudomonadota</taxon>
        <taxon>Betaproteobacteria</taxon>
        <taxon>Neisseriales</taxon>
        <taxon>Neisseriaceae</taxon>
        <taxon>Vitreoscilla</taxon>
    </lineage>
</organism>
<sequence length="163" mass="16869">MKTLKIHCETAADMEAVAVSACLCGHKVRYDGGDCWDAALAADLAMHTMPTTVLPLCPETLGGLATPRAPAEIVGGDGAAVWEGTAQVLDAHGQEVTKAFKQGALLALQRLQAAGITTVYLKSKSPSCGNGQIYDGSFSGRLCVGDGVSTALFKQHGIIVIAR</sequence>
<dbReference type="InterPro" id="IPR007553">
    <property type="entry name" value="2-thiour_desulf"/>
</dbReference>
<accession>A0ABY4E5B6</accession>
<dbReference type="RefSeq" id="WP_234332977.1">
    <property type="nucleotide sequence ID" value="NZ_CABKVG010000005.1"/>
</dbReference>
<proteinExistence type="predicted"/>
<evidence type="ECO:0000313" key="1">
    <source>
        <dbReference type="EMBL" id="UOO90499.1"/>
    </source>
</evidence>
<name>A0ABY4E5B6_9NEIS</name>
<dbReference type="EMBL" id="CP091511">
    <property type="protein sequence ID" value="UOO90499.1"/>
    <property type="molecule type" value="Genomic_DNA"/>
</dbReference>